<dbReference type="AlphaFoldDB" id="A0A2S0VTZ3"/>
<dbReference type="RefSeq" id="WP_108603606.1">
    <property type="nucleotide sequence ID" value="NZ_CP026604.1"/>
</dbReference>
<dbReference type="EMBL" id="CP026604">
    <property type="protein sequence ID" value="AWB67560.1"/>
    <property type="molecule type" value="Genomic_DNA"/>
</dbReference>
<keyword evidence="1" id="KW-0812">Transmembrane</keyword>
<gene>
    <name evidence="2" type="ORF">C2869_14420</name>
</gene>
<keyword evidence="3" id="KW-1185">Reference proteome</keyword>
<evidence type="ECO:0000313" key="3">
    <source>
        <dbReference type="Proteomes" id="UP000244441"/>
    </source>
</evidence>
<dbReference type="Proteomes" id="UP000244441">
    <property type="component" value="Chromosome"/>
</dbReference>
<reference evidence="2 3" key="1">
    <citation type="submission" date="2018-01" db="EMBL/GenBank/DDBJ databases">
        <title>Genome sequence of a Cantenovulum-like bacteria.</title>
        <authorList>
            <person name="Tan W.R."/>
            <person name="Lau N.-S."/>
            <person name="Go F."/>
            <person name="Amirul A.-A.A."/>
        </authorList>
    </citation>
    <scope>NUCLEOTIDE SEQUENCE [LARGE SCALE GENOMIC DNA]</scope>
    <source>
        <strain evidence="2 3">CCB-QB4</strain>
    </source>
</reference>
<organism evidence="2 3">
    <name type="scientific">Saccharobesus litoralis</name>
    <dbReference type="NCBI Taxonomy" id="2172099"/>
    <lineage>
        <taxon>Bacteria</taxon>
        <taxon>Pseudomonadati</taxon>
        <taxon>Pseudomonadota</taxon>
        <taxon>Gammaproteobacteria</taxon>
        <taxon>Alteromonadales</taxon>
        <taxon>Alteromonadaceae</taxon>
        <taxon>Saccharobesus</taxon>
    </lineage>
</organism>
<protein>
    <submittedName>
        <fullName evidence="2">Uncharacterized protein</fullName>
    </submittedName>
</protein>
<feature type="transmembrane region" description="Helical" evidence="1">
    <location>
        <begin position="106"/>
        <end position="126"/>
    </location>
</feature>
<feature type="transmembrane region" description="Helical" evidence="1">
    <location>
        <begin position="138"/>
        <end position="156"/>
    </location>
</feature>
<proteinExistence type="predicted"/>
<evidence type="ECO:0000256" key="1">
    <source>
        <dbReference type="SAM" id="Phobius"/>
    </source>
</evidence>
<keyword evidence="1" id="KW-1133">Transmembrane helix</keyword>
<keyword evidence="1" id="KW-0472">Membrane</keyword>
<accession>A0A2S0VTZ3</accession>
<feature type="transmembrane region" description="Helical" evidence="1">
    <location>
        <begin position="55"/>
        <end position="74"/>
    </location>
</feature>
<sequence length="160" mass="18631">MVLKTKINVVNISEPRMLQANPADSSVIRYYETKSNMKKANFVERRHGPDFRIKFMRVLTIFAWSILLLSLLTFEYARPELVPGYAKYKGLEELFRAEWDITLSNLLFSELLLCCLISVVTIVLSQTRLKRATDRQKFNQIFVFIVSITACVYVWLEILG</sequence>
<dbReference type="KEGG" id="cate:C2869_14420"/>
<dbReference type="OrthoDB" id="6240672at2"/>
<name>A0A2S0VTZ3_9ALTE</name>
<evidence type="ECO:0000313" key="2">
    <source>
        <dbReference type="EMBL" id="AWB67560.1"/>
    </source>
</evidence>